<dbReference type="SUPFAM" id="SSF53850">
    <property type="entry name" value="Periplasmic binding protein-like II"/>
    <property type="match status" value="1"/>
</dbReference>
<dbReference type="PANTHER" id="PTHR42928">
    <property type="entry name" value="TRICARBOXYLATE-BINDING PROTEIN"/>
    <property type="match status" value="1"/>
</dbReference>
<dbReference type="PIRSF" id="PIRSF017082">
    <property type="entry name" value="YflP"/>
    <property type="match status" value="1"/>
</dbReference>
<accession>A0A9X1BS76</accession>
<dbReference type="Pfam" id="PF03401">
    <property type="entry name" value="TctC"/>
    <property type="match status" value="1"/>
</dbReference>
<protein>
    <submittedName>
        <fullName evidence="2">Tripartite tricarboxylate transporter substrate binding protein</fullName>
    </submittedName>
</protein>
<dbReference type="Proteomes" id="UP000643207">
    <property type="component" value="Unassembled WGS sequence"/>
</dbReference>
<dbReference type="AlphaFoldDB" id="A0A9X1BS76"/>
<proteinExistence type="inferred from homology"/>
<evidence type="ECO:0000256" key="1">
    <source>
        <dbReference type="ARBA" id="ARBA00006987"/>
    </source>
</evidence>
<evidence type="ECO:0000313" key="3">
    <source>
        <dbReference type="Proteomes" id="UP000643207"/>
    </source>
</evidence>
<dbReference type="Gene3D" id="3.40.190.10">
    <property type="entry name" value="Periplasmic binding protein-like II"/>
    <property type="match status" value="1"/>
</dbReference>
<dbReference type="InterPro" id="IPR042100">
    <property type="entry name" value="Bug_dom1"/>
</dbReference>
<comment type="similarity">
    <text evidence="1">Belongs to the UPF0065 (bug) family.</text>
</comment>
<keyword evidence="3" id="KW-1185">Reference proteome</keyword>
<dbReference type="PANTHER" id="PTHR42928:SF5">
    <property type="entry name" value="BLR1237 PROTEIN"/>
    <property type="match status" value="1"/>
</dbReference>
<evidence type="ECO:0000313" key="2">
    <source>
        <dbReference type="EMBL" id="MBL0720348.1"/>
    </source>
</evidence>
<name>A0A9X1BS76_9BURK</name>
<dbReference type="RefSeq" id="WP_201826709.1">
    <property type="nucleotide sequence ID" value="NZ_JAERRA010000002.1"/>
</dbReference>
<dbReference type="InterPro" id="IPR005064">
    <property type="entry name" value="BUG"/>
</dbReference>
<dbReference type="Gene3D" id="3.40.190.150">
    <property type="entry name" value="Bordetella uptake gene, domain 1"/>
    <property type="match status" value="1"/>
</dbReference>
<reference evidence="2 3" key="1">
    <citation type="submission" date="2021-01" db="EMBL/GenBank/DDBJ databases">
        <title>Piscinibacter sp. Jin2 Genome sequencing and assembly.</title>
        <authorList>
            <person name="Kim I."/>
        </authorList>
    </citation>
    <scope>NUCLEOTIDE SEQUENCE [LARGE SCALE GENOMIC DNA]</scope>
    <source>
        <strain evidence="2 3">Jin2</strain>
    </source>
</reference>
<dbReference type="EMBL" id="JAERRA010000002">
    <property type="protein sequence ID" value="MBL0720348.1"/>
    <property type="molecule type" value="Genomic_DNA"/>
</dbReference>
<gene>
    <name evidence="2" type="ORF">JI742_10665</name>
</gene>
<comment type="caution">
    <text evidence="2">The sequence shown here is derived from an EMBL/GenBank/DDBJ whole genome shotgun (WGS) entry which is preliminary data.</text>
</comment>
<dbReference type="CDD" id="cd07012">
    <property type="entry name" value="PBP2_Bug_TTT"/>
    <property type="match status" value="1"/>
</dbReference>
<sequence>MSPKPIRRRHCLAAGAGLLLAGTWPAGLRAESFPSRPLTLLVPWPAGGGTDLSMRILAEAAGQHLRQKVNIENRAGAGGTLAMPALQTAQPDGYTLAQLPQTVFRAPHTQRVLWDPLRDTTPILQLSGTTFGMVVATDSPLQSVEDVFEAARQRPGEMTVASNGVGTTPHLVIDELMQQRFLRYTHVPYKGASEQALAVVSGQVKVGVGSTGFGSFIDQGRLRLLATFGAKRSKRWPNVPTLKELGHNIVATSPYGLAGPRGVPEPIVRILHDAFRAAMLEPAYIAELAKFDQELVYLGSKDYAQAMRETYAEEKRVVERLGLGRANGG</sequence>
<organism evidence="2 3">
    <name type="scientific">Aquariibacter lacus</name>
    <dbReference type="NCBI Taxonomy" id="2801332"/>
    <lineage>
        <taxon>Bacteria</taxon>
        <taxon>Pseudomonadati</taxon>
        <taxon>Pseudomonadota</taxon>
        <taxon>Betaproteobacteria</taxon>
        <taxon>Burkholderiales</taxon>
        <taxon>Sphaerotilaceae</taxon>
        <taxon>Aquariibacter</taxon>
    </lineage>
</organism>